<dbReference type="AlphaFoldDB" id="A0A0E9XI41"/>
<sequence length="29" mass="3350">MTRGELIQYAHTNGRILNLLYKQGIELFG</sequence>
<protein>
    <submittedName>
        <fullName evidence="1">Uncharacterized protein</fullName>
    </submittedName>
</protein>
<proteinExistence type="predicted"/>
<reference evidence="1" key="1">
    <citation type="submission" date="2014-11" db="EMBL/GenBank/DDBJ databases">
        <authorList>
            <person name="Amaro Gonzalez C."/>
        </authorList>
    </citation>
    <scope>NUCLEOTIDE SEQUENCE</scope>
</reference>
<dbReference type="EMBL" id="GBXM01006461">
    <property type="protein sequence ID" value="JAI02117.1"/>
    <property type="molecule type" value="Transcribed_RNA"/>
</dbReference>
<name>A0A0E9XI41_ANGAN</name>
<organism evidence="1">
    <name type="scientific">Anguilla anguilla</name>
    <name type="common">European freshwater eel</name>
    <name type="synonym">Muraena anguilla</name>
    <dbReference type="NCBI Taxonomy" id="7936"/>
    <lineage>
        <taxon>Eukaryota</taxon>
        <taxon>Metazoa</taxon>
        <taxon>Chordata</taxon>
        <taxon>Craniata</taxon>
        <taxon>Vertebrata</taxon>
        <taxon>Euteleostomi</taxon>
        <taxon>Actinopterygii</taxon>
        <taxon>Neopterygii</taxon>
        <taxon>Teleostei</taxon>
        <taxon>Anguilliformes</taxon>
        <taxon>Anguillidae</taxon>
        <taxon>Anguilla</taxon>
    </lineage>
</organism>
<accession>A0A0E9XI41</accession>
<evidence type="ECO:0000313" key="1">
    <source>
        <dbReference type="EMBL" id="JAI02117.1"/>
    </source>
</evidence>
<reference evidence="1" key="2">
    <citation type="journal article" date="2015" name="Fish Shellfish Immunol.">
        <title>Early steps in the European eel (Anguilla anguilla)-Vibrio vulnificus interaction in the gills: Role of the RtxA13 toxin.</title>
        <authorList>
            <person name="Callol A."/>
            <person name="Pajuelo D."/>
            <person name="Ebbesson L."/>
            <person name="Teles M."/>
            <person name="MacKenzie S."/>
            <person name="Amaro C."/>
        </authorList>
    </citation>
    <scope>NUCLEOTIDE SEQUENCE</scope>
</reference>